<dbReference type="Proteomes" id="UP000789860">
    <property type="component" value="Unassembled WGS sequence"/>
</dbReference>
<name>A0ACA9K6P0_9GLOM</name>
<organism evidence="1 2">
    <name type="scientific">Scutellospora calospora</name>
    <dbReference type="NCBI Taxonomy" id="85575"/>
    <lineage>
        <taxon>Eukaryota</taxon>
        <taxon>Fungi</taxon>
        <taxon>Fungi incertae sedis</taxon>
        <taxon>Mucoromycota</taxon>
        <taxon>Glomeromycotina</taxon>
        <taxon>Glomeromycetes</taxon>
        <taxon>Diversisporales</taxon>
        <taxon>Gigasporaceae</taxon>
        <taxon>Scutellospora</taxon>
    </lineage>
</organism>
<reference evidence="1" key="1">
    <citation type="submission" date="2021-06" db="EMBL/GenBank/DDBJ databases">
        <authorList>
            <person name="Kallberg Y."/>
            <person name="Tangrot J."/>
            <person name="Rosling A."/>
        </authorList>
    </citation>
    <scope>NUCLEOTIDE SEQUENCE</scope>
    <source>
        <strain evidence="1">AU212A</strain>
    </source>
</reference>
<evidence type="ECO:0000313" key="2">
    <source>
        <dbReference type="Proteomes" id="UP000789860"/>
    </source>
</evidence>
<keyword evidence="2" id="KW-1185">Reference proteome</keyword>
<dbReference type="EMBL" id="CAJVPM010000929">
    <property type="protein sequence ID" value="CAG8455249.1"/>
    <property type="molecule type" value="Genomic_DNA"/>
</dbReference>
<comment type="caution">
    <text evidence="1">The sequence shown here is derived from an EMBL/GenBank/DDBJ whole genome shotgun (WGS) entry which is preliminary data.</text>
</comment>
<evidence type="ECO:0000313" key="1">
    <source>
        <dbReference type="EMBL" id="CAG8455249.1"/>
    </source>
</evidence>
<proteinExistence type="predicted"/>
<gene>
    <name evidence="1" type="ORF">SCALOS_LOCUS1371</name>
</gene>
<protein>
    <submittedName>
        <fullName evidence="1">7211_t:CDS:1</fullName>
    </submittedName>
</protein>
<sequence length="388" mass="44062">MNCHTVFLIDVVTSELIKDASFIRSEESQGKPLVLEELASLEKVPDRMPNVYITGLIVLILTVTPPTIEAQASLSELIIAIIIIGFRTGGIKTNTVTIAADQFSHKDPYVKTLKSEKKLLLIQNSPSHQCSIAIFLISILIFVFGKNIYVKVLPHSSALLDLFNVLRIAFKHGRNLDNTKPLNVLSDIAKQYKIKWDDKFVDQIRASIRAYRDILGYPIFWVCFMQIYNNLISQAATMTVNFIPNDMIYPALRRININSRPMTCILIGFVVITSAMLYSAIIQYLIYNTGPCYEKTHCIIDDKLVPNNISVWWQAPAPLRLKSTITDLYLMTLAAGSVLDFVFVPLSKDPYLVWLYRTFAKVALITGIIIFIFLRDFNIEENLFEEII</sequence>
<accession>A0ACA9K6P0</accession>